<dbReference type="AlphaFoldDB" id="A0A226F0V8"/>
<comment type="caution">
    <text evidence="2">The sequence shown here is derived from an EMBL/GenBank/DDBJ whole genome shotgun (WGS) entry which is preliminary data.</text>
</comment>
<evidence type="ECO:0000313" key="3">
    <source>
        <dbReference type="Proteomes" id="UP000198287"/>
    </source>
</evidence>
<evidence type="ECO:0000256" key="1">
    <source>
        <dbReference type="SAM" id="SignalP"/>
    </source>
</evidence>
<feature type="signal peptide" evidence="1">
    <location>
        <begin position="1"/>
        <end position="23"/>
    </location>
</feature>
<accession>A0A226F0V8</accession>
<dbReference type="EMBL" id="LNIX01000001">
    <property type="protein sequence ID" value="OXA63415.1"/>
    <property type="molecule type" value="Genomic_DNA"/>
</dbReference>
<dbReference type="Proteomes" id="UP000198287">
    <property type="component" value="Unassembled WGS sequence"/>
</dbReference>
<sequence length="153" mass="16331">MHSIKIVIIVVLASLSSFLLSDATATWCLVPRKCNNGTYDALSNPFGSLACTTACQQVCGYGSTGLCQSFEGTTELLGPKNDARPTSATCQCSPAANMLCKANVTSLELSTANLFIFPTTWCASCNATGVTNCFFDPAKYRFRCDCVYSGFKP</sequence>
<feature type="chain" id="PRO_5012240288" evidence="1">
    <location>
        <begin position="24"/>
        <end position="153"/>
    </location>
</feature>
<proteinExistence type="predicted"/>
<name>A0A226F0V8_FOLCA</name>
<gene>
    <name evidence="2" type="ORF">Fcan01_01658</name>
</gene>
<reference evidence="2 3" key="1">
    <citation type="submission" date="2015-12" db="EMBL/GenBank/DDBJ databases">
        <title>The genome of Folsomia candida.</title>
        <authorList>
            <person name="Faddeeva A."/>
            <person name="Derks M.F."/>
            <person name="Anvar Y."/>
            <person name="Smit S."/>
            <person name="Van Straalen N."/>
            <person name="Roelofs D."/>
        </authorList>
    </citation>
    <scope>NUCLEOTIDE SEQUENCE [LARGE SCALE GENOMIC DNA]</scope>
    <source>
        <strain evidence="2 3">VU population</strain>
        <tissue evidence="2">Whole body</tissue>
    </source>
</reference>
<evidence type="ECO:0000313" key="2">
    <source>
        <dbReference type="EMBL" id="OXA63415.1"/>
    </source>
</evidence>
<organism evidence="2 3">
    <name type="scientific">Folsomia candida</name>
    <name type="common">Springtail</name>
    <dbReference type="NCBI Taxonomy" id="158441"/>
    <lineage>
        <taxon>Eukaryota</taxon>
        <taxon>Metazoa</taxon>
        <taxon>Ecdysozoa</taxon>
        <taxon>Arthropoda</taxon>
        <taxon>Hexapoda</taxon>
        <taxon>Collembola</taxon>
        <taxon>Entomobryomorpha</taxon>
        <taxon>Isotomoidea</taxon>
        <taxon>Isotomidae</taxon>
        <taxon>Proisotominae</taxon>
        <taxon>Folsomia</taxon>
    </lineage>
</organism>
<protein>
    <submittedName>
        <fullName evidence="2">Uncharacterized protein</fullName>
    </submittedName>
</protein>
<keyword evidence="3" id="KW-1185">Reference proteome</keyword>
<keyword evidence="1" id="KW-0732">Signal</keyword>